<proteinExistence type="predicted"/>
<comment type="caution">
    <text evidence="2">The sequence shown here is derived from an EMBL/GenBank/DDBJ whole genome shotgun (WGS) entry which is preliminary data.</text>
</comment>
<sequence length="203" mass="23641">MNHYKQSVVLEYVEFIFKLLLLDHQDVSKEVLNGNKIDQIISARILEDKNLSEMVHKFIIHSHEIACNRDSPVCIKHFPKPGSNRTYINSCGFPVYKRHTEQDHYEEAAIFRGLLVSDNELMLCFHQAIIEALYIPRQLRGLFTILTIENGSAAQIYELYNKEMQQDFIEQATLSLFGLPYVPMIHNLELETDVGEYRSFFEA</sequence>
<organism evidence="2 3">
    <name type="scientific">Smittium megazygosporum</name>
    <dbReference type="NCBI Taxonomy" id="133381"/>
    <lineage>
        <taxon>Eukaryota</taxon>
        <taxon>Fungi</taxon>
        <taxon>Fungi incertae sedis</taxon>
        <taxon>Zoopagomycota</taxon>
        <taxon>Kickxellomycotina</taxon>
        <taxon>Harpellomycetes</taxon>
        <taxon>Harpellales</taxon>
        <taxon>Legeriomycetaceae</taxon>
        <taxon>Smittium</taxon>
    </lineage>
</organism>
<gene>
    <name evidence="2" type="ORF">BB560_004753</name>
    <name evidence="1" type="ORF">BB560_005113</name>
</gene>
<evidence type="ECO:0000313" key="1">
    <source>
        <dbReference type="EMBL" id="PVV00503.1"/>
    </source>
</evidence>
<protein>
    <submittedName>
        <fullName evidence="2">Uncharacterized protein</fullName>
    </submittedName>
</protein>
<dbReference type="AlphaFoldDB" id="A0A2T9Z8E7"/>
<dbReference type="Proteomes" id="UP000245609">
    <property type="component" value="Unassembled WGS sequence"/>
</dbReference>
<dbReference type="EMBL" id="MBFS01001586">
    <property type="protein sequence ID" value="PVV00850.1"/>
    <property type="molecule type" value="Genomic_DNA"/>
</dbReference>
<reference evidence="2 3" key="1">
    <citation type="journal article" date="2018" name="MBio">
        <title>Comparative Genomics Reveals the Core Gene Toolbox for the Fungus-Insect Symbiosis.</title>
        <authorList>
            <person name="Wang Y."/>
            <person name="Stata M."/>
            <person name="Wang W."/>
            <person name="Stajich J.E."/>
            <person name="White M.M."/>
            <person name="Moncalvo J.M."/>
        </authorList>
    </citation>
    <scope>NUCLEOTIDE SEQUENCE [LARGE SCALE GENOMIC DNA]</scope>
    <source>
        <strain evidence="2 3">SC-DP-2</strain>
    </source>
</reference>
<name>A0A2T9Z8E7_9FUNG</name>
<evidence type="ECO:0000313" key="3">
    <source>
        <dbReference type="Proteomes" id="UP000245609"/>
    </source>
</evidence>
<dbReference type="EMBL" id="MBFS01001936">
    <property type="protein sequence ID" value="PVV00503.1"/>
    <property type="molecule type" value="Genomic_DNA"/>
</dbReference>
<keyword evidence="3" id="KW-1185">Reference proteome</keyword>
<evidence type="ECO:0000313" key="2">
    <source>
        <dbReference type="EMBL" id="PVV00850.1"/>
    </source>
</evidence>
<accession>A0A2T9Z8E7</accession>